<evidence type="ECO:0000256" key="3">
    <source>
        <dbReference type="ARBA" id="ARBA00022692"/>
    </source>
</evidence>
<keyword evidence="10" id="KW-1185">Reference proteome</keyword>
<accession>A0A5N4AGJ4</accession>
<dbReference type="GO" id="GO:0007165">
    <property type="term" value="P:signal transduction"/>
    <property type="evidence" value="ECO:0007669"/>
    <property type="project" value="UniProtKB-KW"/>
</dbReference>
<evidence type="ECO:0000256" key="6">
    <source>
        <dbReference type="ARBA" id="ARBA00023170"/>
    </source>
</evidence>
<organism evidence="9 10">
    <name type="scientific">Photinus pyralis</name>
    <name type="common">Common eastern firefly</name>
    <name type="synonym">Lampyris pyralis</name>
    <dbReference type="NCBI Taxonomy" id="7054"/>
    <lineage>
        <taxon>Eukaryota</taxon>
        <taxon>Metazoa</taxon>
        <taxon>Ecdysozoa</taxon>
        <taxon>Arthropoda</taxon>
        <taxon>Hexapoda</taxon>
        <taxon>Insecta</taxon>
        <taxon>Pterygota</taxon>
        <taxon>Neoptera</taxon>
        <taxon>Endopterygota</taxon>
        <taxon>Coleoptera</taxon>
        <taxon>Polyphaga</taxon>
        <taxon>Elateriformia</taxon>
        <taxon>Elateroidea</taxon>
        <taxon>Lampyridae</taxon>
        <taxon>Lampyrinae</taxon>
        <taxon>Photinus</taxon>
    </lineage>
</organism>
<dbReference type="InterPro" id="IPR013604">
    <property type="entry name" value="7TM_chemorcpt"/>
</dbReference>
<dbReference type="GO" id="GO:0050909">
    <property type="term" value="P:sensory perception of taste"/>
    <property type="evidence" value="ECO:0007669"/>
    <property type="project" value="InterPro"/>
</dbReference>
<evidence type="ECO:0000256" key="8">
    <source>
        <dbReference type="SAM" id="Phobius"/>
    </source>
</evidence>
<keyword evidence="4 8" id="KW-1133">Transmembrane helix</keyword>
<evidence type="ECO:0000256" key="7">
    <source>
        <dbReference type="ARBA" id="ARBA00023224"/>
    </source>
</evidence>
<keyword evidence="3 8" id="KW-0812">Transmembrane</keyword>
<evidence type="ECO:0000256" key="5">
    <source>
        <dbReference type="ARBA" id="ARBA00023136"/>
    </source>
</evidence>
<protein>
    <recommendedName>
        <fullName evidence="11">Gustatory receptor</fullName>
    </recommendedName>
</protein>
<evidence type="ECO:0000256" key="4">
    <source>
        <dbReference type="ARBA" id="ARBA00022989"/>
    </source>
</evidence>
<keyword evidence="7" id="KW-0807">Transducer</keyword>
<dbReference type="GO" id="GO:0008049">
    <property type="term" value="P:male courtship behavior"/>
    <property type="evidence" value="ECO:0007669"/>
    <property type="project" value="TreeGrafter"/>
</dbReference>
<evidence type="ECO:0000256" key="2">
    <source>
        <dbReference type="ARBA" id="ARBA00022475"/>
    </source>
</evidence>
<keyword evidence="5 8" id="KW-0472">Membrane</keyword>
<reference evidence="9 10" key="1">
    <citation type="journal article" date="2018" name="Elife">
        <title>Firefly genomes illuminate parallel origins of bioluminescence in beetles.</title>
        <authorList>
            <person name="Fallon T.R."/>
            <person name="Lower S.E."/>
            <person name="Chang C.H."/>
            <person name="Bessho-Uehara M."/>
            <person name="Martin G.J."/>
            <person name="Bewick A.J."/>
            <person name="Behringer M."/>
            <person name="Debat H.J."/>
            <person name="Wong I."/>
            <person name="Day J.C."/>
            <person name="Suvorov A."/>
            <person name="Silva C.J."/>
            <person name="Stanger-Hall K.F."/>
            <person name="Hall D.W."/>
            <person name="Schmitz R.J."/>
            <person name="Nelson D.R."/>
            <person name="Lewis S.M."/>
            <person name="Shigenobu S."/>
            <person name="Bybee S.M."/>
            <person name="Larracuente A.M."/>
            <person name="Oba Y."/>
            <person name="Weng J.K."/>
        </authorList>
    </citation>
    <scope>NUCLEOTIDE SEQUENCE [LARGE SCALE GENOMIC DNA]</scope>
    <source>
        <strain evidence="9">1611_PpyrPB1</strain>
        <tissue evidence="9">Whole body</tissue>
    </source>
</reference>
<dbReference type="OrthoDB" id="6366728at2759"/>
<feature type="transmembrane region" description="Helical" evidence="8">
    <location>
        <begin position="26"/>
        <end position="45"/>
    </location>
</feature>
<evidence type="ECO:0000256" key="1">
    <source>
        <dbReference type="ARBA" id="ARBA00004651"/>
    </source>
</evidence>
<evidence type="ECO:0008006" key="11">
    <source>
        <dbReference type="Google" id="ProtNLM"/>
    </source>
</evidence>
<dbReference type="PANTHER" id="PTHR21143">
    <property type="entry name" value="INVERTEBRATE GUSTATORY RECEPTOR"/>
    <property type="match status" value="1"/>
</dbReference>
<keyword evidence="6" id="KW-0675">Receptor</keyword>
<comment type="subcellular location">
    <subcellularLocation>
        <location evidence="1">Cell membrane</location>
        <topology evidence="1">Multi-pass membrane protein</topology>
    </subcellularLocation>
</comment>
<keyword evidence="2" id="KW-1003">Cell membrane</keyword>
<evidence type="ECO:0000313" key="9">
    <source>
        <dbReference type="EMBL" id="KAB0796465.1"/>
    </source>
</evidence>
<dbReference type="PANTHER" id="PTHR21143:SF133">
    <property type="entry name" value="GUSTATORY AND PHEROMONE RECEPTOR 32A-RELATED"/>
    <property type="match status" value="1"/>
</dbReference>
<dbReference type="EMBL" id="VVIM01000007">
    <property type="protein sequence ID" value="KAB0796465.1"/>
    <property type="molecule type" value="Genomic_DNA"/>
</dbReference>
<dbReference type="GO" id="GO:0030425">
    <property type="term" value="C:dendrite"/>
    <property type="evidence" value="ECO:0007669"/>
    <property type="project" value="TreeGrafter"/>
</dbReference>
<dbReference type="GO" id="GO:0005886">
    <property type="term" value="C:plasma membrane"/>
    <property type="evidence" value="ECO:0007669"/>
    <property type="project" value="UniProtKB-SubCell"/>
</dbReference>
<dbReference type="InParanoid" id="A0A5N4AGJ4"/>
<sequence>MLYSFYWISSQPAIENEISPAIWCNVFYWIGTNFIEICLIIHYFVTFYEEAKKTVHIVEDLKRLISVRNSECLQVELLSIQVYTNDFKFSIYGCFLLDWRLLHSMASSIATYLVIFHQFHMMETIKLQPRTSPSND</sequence>
<dbReference type="AlphaFoldDB" id="A0A5N4AGJ4"/>
<dbReference type="GO" id="GO:0007635">
    <property type="term" value="P:chemosensory behavior"/>
    <property type="evidence" value="ECO:0007669"/>
    <property type="project" value="TreeGrafter"/>
</dbReference>
<dbReference type="GO" id="GO:0030424">
    <property type="term" value="C:axon"/>
    <property type="evidence" value="ECO:0007669"/>
    <property type="project" value="TreeGrafter"/>
</dbReference>
<gene>
    <name evidence="9" type="ORF">PPYR_10526</name>
</gene>
<name>A0A5N4AGJ4_PHOPY</name>
<dbReference type="GO" id="GO:0043025">
    <property type="term" value="C:neuronal cell body"/>
    <property type="evidence" value="ECO:0007669"/>
    <property type="project" value="TreeGrafter"/>
</dbReference>
<comment type="caution">
    <text evidence="9">The sequence shown here is derived from an EMBL/GenBank/DDBJ whole genome shotgun (WGS) entry which is preliminary data.</text>
</comment>
<dbReference type="Proteomes" id="UP000327044">
    <property type="component" value="Unassembled WGS sequence"/>
</dbReference>
<proteinExistence type="predicted"/>
<dbReference type="Pfam" id="PF08395">
    <property type="entry name" value="7tm_7"/>
    <property type="match status" value="1"/>
</dbReference>
<evidence type="ECO:0000313" key="10">
    <source>
        <dbReference type="Proteomes" id="UP000327044"/>
    </source>
</evidence>